<proteinExistence type="predicted"/>
<dbReference type="GeneID" id="39608221"/>
<dbReference type="RefSeq" id="XP_028490211.1">
    <property type="nucleotide sequence ID" value="XM_028638700.1"/>
</dbReference>
<dbReference type="EMBL" id="RBVV01000254">
    <property type="protein sequence ID" value="RNJ52053.1"/>
    <property type="molecule type" value="Genomic_DNA"/>
</dbReference>
<keyword evidence="2" id="KW-1185">Reference proteome</keyword>
<comment type="caution">
    <text evidence="1">The sequence shown here is derived from an EMBL/GenBank/DDBJ whole genome shotgun (WGS) entry which is preliminary data.</text>
</comment>
<dbReference type="Proteomes" id="UP000267145">
    <property type="component" value="Unassembled WGS sequence"/>
</dbReference>
<evidence type="ECO:0000313" key="2">
    <source>
        <dbReference type="Proteomes" id="UP000267145"/>
    </source>
</evidence>
<organism evidence="1 2">
    <name type="scientific">Verticillium nonalfalfae</name>
    <dbReference type="NCBI Taxonomy" id="1051616"/>
    <lineage>
        <taxon>Eukaryota</taxon>
        <taxon>Fungi</taxon>
        <taxon>Dikarya</taxon>
        <taxon>Ascomycota</taxon>
        <taxon>Pezizomycotina</taxon>
        <taxon>Sordariomycetes</taxon>
        <taxon>Hypocreomycetidae</taxon>
        <taxon>Glomerellales</taxon>
        <taxon>Plectosphaerellaceae</taxon>
        <taxon>Verticillium</taxon>
    </lineage>
</organism>
<sequence>MPEVAVLDMRRQSFTTHPQEWLGSKHYEVVQLPRWRASKDVRLPSKSGNGEYIATVHTWKLGLGYNMNRFMGQSKQLYVLTK</sequence>
<evidence type="ECO:0000313" key="1">
    <source>
        <dbReference type="EMBL" id="RNJ52053.1"/>
    </source>
</evidence>
<protein>
    <submittedName>
        <fullName evidence="1">Uncharacterized protein</fullName>
    </submittedName>
</protein>
<dbReference type="AlphaFoldDB" id="A0A3M9XUU4"/>
<reference evidence="1 2" key="1">
    <citation type="submission" date="2018-10" db="EMBL/GenBank/DDBJ databases">
        <title>Genome sequence of Verticillium nonalfalfae VnAa140.</title>
        <authorList>
            <person name="Stajich J.E."/>
            <person name="Kasson M.T."/>
        </authorList>
    </citation>
    <scope>NUCLEOTIDE SEQUENCE [LARGE SCALE GENOMIC DNA]</scope>
    <source>
        <strain evidence="1 2">VnAa140</strain>
    </source>
</reference>
<accession>A0A3M9XUU4</accession>
<name>A0A3M9XUU4_9PEZI</name>
<gene>
    <name evidence="1" type="ORF">D7B24_004532</name>
</gene>